<keyword evidence="2" id="KW-0444">Lipid biosynthesis</keyword>
<dbReference type="Proteomes" id="UP000199452">
    <property type="component" value="Unassembled WGS sequence"/>
</dbReference>
<keyword evidence="5 11" id="KW-0472">Membrane</keyword>
<dbReference type="InterPro" id="IPR033175">
    <property type="entry name" value="PSD-A"/>
</dbReference>
<keyword evidence="1" id="KW-1003">Cell membrane</keyword>
<evidence type="ECO:0000256" key="6">
    <source>
        <dbReference type="ARBA" id="ARBA00023145"/>
    </source>
</evidence>
<evidence type="ECO:0000256" key="1">
    <source>
        <dbReference type="ARBA" id="ARBA00022475"/>
    </source>
</evidence>
<organism evidence="12 13">
    <name type="scientific">Williamwhitmania taraxaci</name>
    <dbReference type="NCBI Taxonomy" id="1640674"/>
    <lineage>
        <taxon>Bacteria</taxon>
        <taxon>Pseudomonadati</taxon>
        <taxon>Bacteroidota</taxon>
        <taxon>Bacteroidia</taxon>
        <taxon>Bacteroidales</taxon>
        <taxon>Williamwhitmaniaceae</taxon>
        <taxon>Williamwhitmania</taxon>
    </lineage>
</organism>
<protein>
    <submittedName>
        <fullName evidence="12">Phosphatidylserine decarboxylase</fullName>
    </submittedName>
</protein>
<reference evidence="12 13" key="1">
    <citation type="submission" date="2016-09" db="EMBL/GenBank/DDBJ databases">
        <authorList>
            <person name="Capua I."/>
            <person name="De Benedictis P."/>
            <person name="Joannis T."/>
            <person name="Lombin L.H."/>
            <person name="Cattoli G."/>
        </authorList>
    </citation>
    <scope>NUCLEOTIDE SEQUENCE [LARGE SCALE GENOMIC DNA]</scope>
    <source>
        <strain evidence="12 13">A7P-90m</strain>
    </source>
</reference>
<feature type="transmembrane region" description="Helical" evidence="11">
    <location>
        <begin position="60"/>
        <end position="80"/>
    </location>
</feature>
<dbReference type="Pfam" id="PF02666">
    <property type="entry name" value="PS_Dcarbxylase"/>
    <property type="match status" value="1"/>
</dbReference>
<dbReference type="STRING" id="1640674.SAMN05216323_100151"/>
<keyword evidence="6" id="KW-0865">Zymogen</keyword>
<keyword evidence="10" id="KW-0670">Pyruvate</keyword>
<keyword evidence="11" id="KW-1133">Transmembrane helix</keyword>
<dbReference type="RefSeq" id="WP_092433990.1">
    <property type="nucleotide sequence ID" value="NZ_FMYP01000001.1"/>
</dbReference>
<gene>
    <name evidence="12" type="ORF">SAMN05216323_100151</name>
</gene>
<feature type="transmembrane region" description="Helical" evidence="11">
    <location>
        <begin position="6"/>
        <end position="23"/>
    </location>
</feature>
<evidence type="ECO:0000256" key="8">
    <source>
        <dbReference type="ARBA" id="ARBA00023239"/>
    </source>
</evidence>
<evidence type="ECO:0000256" key="10">
    <source>
        <dbReference type="ARBA" id="ARBA00023317"/>
    </source>
</evidence>
<evidence type="ECO:0000256" key="3">
    <source>
        <dbReference type="ARBA" id="ARBA00022793"/>
    </source>
</evidence>
<dbReference type="PANTHER" id="PTHR35809:SF1">
    <property type="entry name" value="ARCHAETIDYLSERINE DECARBOXYLASE PROENZYME-RELATED"/>
    <property type="match status" value="1"/>
</dbReference>
<keyword evidence="9" id="KW-1208">Phospholipid metabolism</keyword>
<keyword evidence="7" id="KW-0594">Phospholipid biosynthesis</keyword>
<dbReference type="GO" id="GO:0004609">
    <property type="term" value="F:phosphatidylserine decarboxylase activity"/>
    <property type="evidence" value="ECO:0007669"/>
    <property type="project" value="InterPro"/>
</dbReference>
<dbReference type="InterPro" id="IPR003817">
    <property type="entry name" value="PS_Dcarbxylase"/>
</dbReference>
<feature type="transmembrane region" description="Helical" evidence="11">
    <location>
        <begin position="35"/>
        <end position="54"/>
    </location>
</feature>
<evidence type="ECO:0000256" key="11">
    <source>
        <dbReference type="SAM" id="Phobius"/>
    </source>
</evidence>
<sequence>MKELVIVLTTILLSTSMFIFWVAKGGFNKKYLYTDNIILGIVSSLITLGIYFLIDIPFWMIVPFVSGTVVLILFILLFLYRFFRNPTRIIPGGANDIVSPADGRIIYIKELEANQIPVTVKKKRIANIKEITKTDILEQPCYLIGIAMTLFDVHYNRAPIDGEVVLVKHTEGTSIGLNTPESTLTNERNTTVFKRADGVMAGVVQIAARGVNRCIVMSKEGEKMERGQIFGKIRWGSQADLIIPRNCEILVREGEQVHAGSTVIGKLLVD</sequence>
<dbReference type="EMBL" id="FMYP01000001">
    <property type="protein sequence ID" value="SDB81271.1"/>
    <property type="molecule type" value="Genomic_DNA"/>
</dbReference>
<evidence type="ECO:0000256" key="7">
    <source>
        <dbReference type="ARBA" id="ARBA00023209"/>
    </source>
</evidence>
<evidence type="ECO:0000256" key="9">
    <source>
        <dbReference type="ARBA" id="ARBA00023264"/>
    </source>
</evidence>
<evidence type="ECO:0000256" key="4">
    <source>
        <dbReference type="ARBA" id="ARBA00023098"/>
    </source>
</evidence>
<keyword evidence="13" id="KW-1185">Reference proteome</keyword>
<name>A0A1G6GGY5_9BACT</name>
<dbReference type="OrthoDB" id="9790893at2"/>
<accession>A0A1G6GGY5</accession>
<keyword evidence="8" id="KW-0456">Lyase</keyword>
<dbReference type="AlphaFoldDB" id="A0A1G6GGY5"/>
<evidence type="ECO:0000256" key="5">
    <source>
        <dbReference type="ARBA" id="ARBA00023136"/>
    </source>
</evidence>
<proteinExistence type="predicted"/>
<keyword evidence="3" id="KW-0210">Decarboxylase</keyword>
<keyword evidence="4" id="KW-0443">Lipid metabolism</keyword>
<dbReference type="GO" id="GO:0008654">
    <property type="term" value="P:phospholipid biosynthetic process"/>
    <property type="evidence" value="ECO:0007669"/>
    <property type="project" value="UniProtKB-KW"/>
</dbReference>
<evidence type="ECO:0000313" key="12">
    <source>
        <dbReference type="EMBL" id="SDB81271.1"/>
    </source>
</evidence>
<keyword evidence="11" id="KW-0812">Transmembrane</keyword>
<evidence type="ECO:0000313" key="13">
    <source>
        <dbReference type="Proteomes" id="UP000199452"/>
    </source>
</evidence>
<dbReference type="PANTHER" id="PTHR35809">
    <property type="entry name" value="ARCHAETIDYLSERINE DECARBOXYLASE PROENZYME-RELATED"/>
    <property type="match status" value="1"/>
</dbReference>
<evidence type="ECO:0000256" key="2">
    <source>
        <dbReference type="ARBA" id="ARBA00022516"/>
    </source>
</evidence>